<feature type="transmembrane region" description="Helical" evidence="1">
    <location>
        <begin position="81"/>
        <end position="100"/>
    </location>
</feature>
<dbReference type="KEGG" id="dzi:111311519"/>
<name>A0A6P6AP89_DURZI</name>
<dbReference type="InterPro" id="IPR029058">
    <property type="entry name" value="AB_hydrolase_fold"/>
</dbReference>
<dbReference type="Pfam" id="PF12146">
    <property type="entry name" value="Hydrolase_4"/>
    <property type="match status" value="1"/>
</dbReference>
<evidence type="ECO:0000259" key="2">
    <source>
        <dbReference type="Pfam" id="PF12146"/>
    </source>
</evidence>
<keyword evidence="1" id="KW-1133">Transmembrane helix</keyword>
<feature type="domain" description="Serine aminopeptidase S33" evidence="2">
    <location>
        <begin position="193"/>
        <end position="431"/>
    </location>
</feature>
<gene>
    <name evidence="4" type="primary">LOC111311519</name>
</gene>
<keyword evidence="1" id="KW-0472">Membrane</keyword>
<proteinExistence type="predicted"/>
<dbReference type="GeneID" id="111311519"/>
<dbReference type="InterPro" id="IPR022742">
    <property type="entry name" value="Hydrolase_4"/>
</dbReference>
<dbReference type="SUPFAM" id="SSF53474">
    <property type="entry name" value="alpha/beta-Hydrolases"/>
    <property type="match status" value="1"/>
</dbReference>
<keyword evidence="1" id="KW-0812">Transmembrane</keyword>
<reference evidence="4" key="1">
    <citation type="submission" date="2025-08" db="UniProtKB">
        <authorList>
            <consortium name="RefSeq"/>
        </authorList>
    </citation>
    <scope>IDENTIFICATION</scope>
    <source>
        <tissue evidence="4">Fruit stalk</tissue>
    </source>
</reference>
<evidence type="ECO:0000313" key="3">
    <source>
        <dbReference type="Proteomes" id="UP000515121"/>
    </source>
</evidence>
<dbReference type="OrthoDB" id="2498029at2759"/>
<evidence type="ECO:0000313" key="4">
    <source>
        <dbReference type="RefSeq" id="XP_022766696.1"/>
    </source>
</evidence>
<dbReference type="Gene3D" id="3.40.50.1820">
    <property type="entry name" value="alpha/beta hydrolase"/>
    <property type="match status" value="1"/>
</dbReference>
<protein>
    <submittedName>
        <fullName evidence="4">Uncharacterized protein LOC111311519</fullName>
    </submittedName>
</protein>
<organism evidence="3 4">
    <name type="scientific">Durio zibethinus</name>
    <name type="common">Durian</name>
    <dbReference type="NCBI Taxonomy" id="66656"/>
    <lineage>
        <taxon>Eukaryota</taxon>
        <taxon>Viridiplantae</taxon>
        <taxon>Streptophyta</taxon>
        <taxon>Embryophyta</taxon>
        <taxon>Tracheophyta</taxon>
        <taxon>Spermatophyta</taxon>
        <taxon>Magnoliopsida</taxon>
        <taxon>eudicotyledons</taxon>
        <taxon>Gunneridae</taxon>
        <taxon>Pentapetalae</taxon>
        <taxon>rosids</taxon>
        <taxon>malvids</taxon>
        <taxon>Malvales</taxon>
        <taxon>Malvaceae</taxon>
        <taxon>Helicteroideae</taxon>
        <taxon>Durio</taxon>
    </lineage>
</organism>
<dbReference type="InterPro" id="IPR000073">
    <property type="entry name" value="AB_hydrolase_1"/>
</dbReference>
<sequence>MICSPTRTIIIPRETKFQKFPFNKHSQFHVKSNVYNQYHCKPKSRFKDFSPLIFSTANRMAVEPLTSGASGRINALFSLRALRSLLVLLNAVLLLLLLPFRGQKRASANTSVDEKKESGRKGSAAPAVRVPVAVVPWRSVTLALDQEAAARRSLAIRRVVQDDDDATVRKFSLFSSARVDTLFTQSWTPISVKVRGIVVLLHGLNEHSGRYSDFAKRLNANGFKVYGMDWIGHGGSDGLHAYVHSLDDAVTDMKMFLGKVLAENAGLPCFCFGHSTGGAIVLKAVLDPKVEAQVAGIILTSPAVGVQPSHPIFVVLAPVISFLLPRYQVPVANKKGMPVSRDPEALVAKYSDPLVYTGSLRVRTGYEILRITSYLQQNMNRLRVPFLVLHGTDDTVTDPQASEKLYEEAASTDKTIKLFEGLLHDLLFEPERETIMDDIIQWLNCRV</sequence>
<dbReference type="FunFam" id="3.40.50.1820:FF:000111">
    <property type="entry name" value="Alpha/beta-Hydrolases superfamily protein"/>
    <property type="match status" value="1"/>
</dbReference>
<keyword evidence="3" id="KW-1185">Reference proteome</keyword>
<evidence type="ECO:0000256" key="1">
    <source>
        <dbReference type="SAM" id="Phobius"/>
    </source>
</evidence>
<dbReference type="AlphaFoldDB" id="A0A6P6AP89"/>
<dbReference type="InterPro" id="IPR051044">
    <property type="entry name" value="MAG_DAG_Lipase"/>
</dbReference>
<dbReference type="RefSeq" id="XP_022766696.1">
    <property type="nucleotide sequence ID" value="XM_022910961.1"/>
</dbReference>
<accession>A0A6P6AP89</accession>
<dbReference type="PANTHER" id="PTHR11614">
    <property type="entry name" value="PHOSPHOLIPASE-RELATED"/>
    <property type="match status" value="1"/>
</dbReference>
<dbReference type="PRINTS" id="PR00111">
    <property type="entry name" value="ABHYDROLASE"/>
</dbReference>
<dbReference type="Proteomes" id="UP000515121">
    <property type="component" value="Unplaced"/>
</dbReference>